<sequence length="199" mass="21104">MEMQDLASPHNRVGGGDSTGSKLDKNNLGSPSITTNGTGVKTEPMNNSDTVTTTGDTVLDTYAGSVITSSGYSPRSAHQYSPPLYPSKPYPHILSTPAAPPMPTYAGQPQFSSMQQSTVYTAYSQTGQPYGLSTYDLGVMLPGIKTESGLAQSQSPLQTGLSYSPGFTTPQPGQTAYSPYQMPGQFETKADILRILYPC</sequence>
<evidence type="ECO:0000313" key="1">
    <source>
        <dbReference type="EMBL" id="TMS12395.1"/>
    </source>
</evidence>
<comment type="caution">
    <text evidence="1">The sequence shown here is derived from an EMBL/GenBank/DDBJ whole genome shotgun (WGS) entry which is preliminary data.</text>
</comment>
<evidence type="ECO:0000313" key="2">
    <source>
        <dbReference type="Proteomes" id="UP000793456"/>
    </source>
</evidence>
<dbReference type="Proteomes" id="UP000793456">
    <property type="component" value="Chromosome XII"/>
</dbReference>
<reference evidence="1" key="1">
    <citation type="submission" date="2018-11" db="EMBL/GenBank/DDBJ databases">
        <title>The sequence and de novo assembly of Larimichthys crocea genome using PacBio and Hi-C technologies.</title>
        <authorList>
            <person name="Xu P."/>
            <person name="Chen B."/>
            <person name="Zhou Z."/>
            <person name="Ke Q."/>
            <person name="Wu Y."/>
            <person name="Bai H."/>
            <person name="Pu F."/>
        </authorList>
    </citation>
    <scope>NUCLEOTIDE SEQUENCE</scope>
    <source>
        <tissue evidence="1">Muscle</tissue>
    </source>
</reference>
<organism evidence="1 2">
    <name type="scientific">Larimichthys crocea</name>
    <name type="common">Large yellow croaker</name>
    <name type="synonym">Pseudosciaena crocea</name>
    <dbReference type="NCBI Taxonomy" id="215358"/>
    <lineage>
        <taxon>Eukaryota</taxon>
        <taxon>Metazoa</taxon>
        <taxon>Chordata</taxon>
        <taxon>Craniata</taxon>
        <taxon>Vertebrata</taxon>
        <taxon>Euteleostomi</taxon>
        <taxon>Actinopterygii</taxon>
        <taxon>Neopterygii</taxon>
        <taxon>Teleostei</taxon>
        <taxon>Neoteleostei</taxon>
        <taxon>Acanthomorphata</taxon>
        <taxon>Eupercaria</taxon>
        <taxon>Sciaenidae</taxon>
        <taxon>Larimichthys</taxon>
    </lineage>
</organism>
<protein>
    <submittedName>
        <fullName evidence="1">Uncharacterized protein</fullName>
    </submittedName>
</protein>
<name>A0ACD3QZ36_LARCR</name>
<gene>
    <name evidence="1" type="ORF">E3U43_017353</name>
</gene>
<keyword evidence="2" id="KW-1185">Reference proteome</keyword>
<accession>A0ACD3QZ36</accession>
<proteinExistence type="predicted"/>
<dbReference type="EMBL" id="CM011685">
    <property type="protein sequence ID" value="TMS12395.1"/>
    <property type="molecule type" value="Genomic_DNA"/>
</dbReference>